<evidence type="ECO:0000313" key="4">
    <source>
        <dbReference type="Proteomes" id="UP000186705"/>
    </source>
</evidence>
<dbReference type="PROSITE" id="PS51257">
    <property type="entry name" value="PROKAR_LIPOPROTEIN"/>
    <property type="match status" value="1"/>
</dbReference>
<proteinExistence type="predicted"/>
<organism evidence="3 4">
    <name type="scientific">Dubosiella newyorkensis</name>
    <dbReference type="NCBI Taxonomy" id="1862672"/>
    <lineage>
        <taxon>Bacteria</taxon>
        <taxon>Bacillati</taxon>
        <taxon>Bacillota</taxon>
        <taxon>Erysipelotrichia</taxon>
        <taxon>Erysipelotrichales</taxon>
        <taxon>Erysipelotrichaceae</taxon>
        <taxon>Dubosiella</taxon>
    </lineage>
</organism>
<accession>A0A1U7NQB6</accession>
<feature type="domain" description="Type VII secretion system protein EssD-like" evidence="2">
    <location>
        <begin position="62"/>
        <end position="187"/>
    </location>
</feature>
<feature type="chain" id="PRO_5038772307" description="Type VII secretion system protein EssD-like domain-containing protein" evidence="1">
    <location>
        <begin position="23"/>
        <end position="289"/>
    </location>
</feature>
<dbReference type="GeneID" id="78274525"/>
<dbReference type="OrthoDB" id="9783680at2"/>
<dbReference type="InterPro" id="IPR044927">
    <property type="entry name" value="Endonuclea_NS_2"/>
</dbReference>
<dbReference type="STRING" id="1862672.BO225_00975"/>
<comment type="caution">
    <text evidence="3">The sequence shown here is derived from an EMBL/GenBank/DDBJ whole genome shotgun (WGS) entry which is preliminary data.</text>
</comment>
<dbReference type="Pfam" id="PF13930">
    <property type="entry name" value="Endonuclea_NS_2"/>
    <property type="match status" value="1"/>
</dbReference>
<dbReference type="EMBL" id="MPKA01000034">
    <property type="protein sequence ID" value="OLU47824.1"/>
    <property type="molecule type" value="Genomic_DNA"/>
</dbReference>
<keyword evidence="4" id="KW-1185">Reference proteome</keyword>
<evidence type="ECO:0000256" key="1">
    <source>
        <dbReference type="SAM" id="SignalP"/>
    </source>
</evidence>
<protein>
    <recommendedName>
        <fullName evidence="2">Type VII secretion system protein EssD-like domain-containing protein</fullName>
    </recommendedName>
</protein>
<gene>
    <name evidence="3" type="ORF">BO225_00975</name>
</gene>
<dbReference type="Gene3D" id="3.40.570.10">
    <property type="entry name" value="Extracellular Endonuclease, subunit A"/>
    <property type="match status" value="1"/>
</dbReference>
<reference evidence="3 4" key="1">
    <citation type="submission" date="2016-11" db="EMBL/GenBank/DDBJ databases">
        <title>Description of two novel members of the family Erysipelotrichaceae: Ileibacterium lipovorans gen. nov., sp. nov. and Dubosiella newyorkensis, gen. nov., sp. nov.</title>
        <authorList>
            <person name="Cox L.M."/>
            <person name="Sohn J."/>
            <person name="Tyrrell K.L."/>
            <person name="Citron D.M."/>
            <person name="Lawson P.A."/>
            <person name="Patel N.B."/>
            <person name="Iizumi T."/>
            <person name="Perez-Perez G.I."/>
            <person name="Goldstein E.J."/>
            <person name="Blaser M.J."/>
        </authorList>
    </citation>
    <scope>NUCLEOTIDE SEQUENCE [LARGE SCALE GENOMIC DNA]</scope>
    <source>
        <strain evidence="3 4">NYU-BL-A4</strain>
    </source>
</reference>
<name>A0A1U7NQB6_9FIRM</name>
<dbReference type="RefSeq" id="WP_076340430.1">
    <property type="nucleotide sequence ID" value="NZ_CAOQIG010000006.1"/>
</dbReference>
<dbReference type="AlphaFoldDB" id="A0A1U7NQB6"/>
<feature type="signal peptide" evidence="1">
    <location>
        <begin position="1"/>
        <end position="22"/>
    </location>
</feature>
<evidence type="ECO:0000313" key="3">
    <source>
        <dbReference type="EMBL" id="OLU47824.1"/>
    </source>
</evidence>
<evidence type="ECO:0000259" key="2">
    <source>
        <dbReference type="Pfam" id="PF13930"/>
    </source>
</evidence>
<keyword evidence="1" id="KW-0732">Signal</keyword>
<dbReference type="Gene3D" id="3.40.10.10">
    <property type="entry name" value="DNA Methylphosphotriester Repair Domain"/>
    <property type="match status" value="1"/>
</dbReference>
<dbReference type="InterPro" id="IPR044929">
    <property type="entry name" value="DNA/RNA_non-sp_Endonuclease_sf"/>
</dbReference>
<dbReference type="InterPro" id="IPR035451">
    <property type="entry name" value="Ada-like_dom_sf"/>
</dbReference>
<sequence length="289" mass="32725">MKKWLQLFLSFWLVFGFTACQAQIKPSVSLDTLPDYSNVPYIAIDDNIPSFNEDEITTTSFETYYPLDSLGRSTGAFASLGKDLLPTKERGDIHQVKPSGWQSVRYDQVEGGSLYNRCHLIAWSLSGEDANPNNLITGTRYLNTKGMLPFENMVRDYIKETGNHVMYRVIPIYDDSNLVAKGVEMEALSVEDQGEGISFHVYCFNVQPGIQIDYANGDSWEDGSNPTRSDRSKEQTFVLNTKTKKIHSPDCSSVKSMNTKNKKFVRDSLEHLEQEGYSVHAQCIKENKK</sequence>
<dbReference type="Proteomes" id="UP000186705">
    <property type="component" value="Unassembled WGS sequence"/>
</dbReference>